<sequence length="103" mass="11234">MPPAKEQVTVATNALRSDAGVWDAQSAELAKIGPEVQDLRLSRIEAGVFQLMVGPYDTLADQLTDRCTEGTGRLAEVGKTLRTVADTYDAEEAKNEHALRNLY</sequence>
<reference evidence="1 2" key="1">
    <citation type="submission" date="2021-03" db="EMBL/GenBank/DDBJ databases">
        <title>Sequencing the genomes of 1000 actinobacteria strains.</title>
        <authorList>
            <person name="Klenk H.-P."/>
        </authorList>
    </citation>
    <scope>NUCLEOTIDE SEQUENCE [LARGE SCALE GENOMIC DNA]</scope>
    <source>
        <strain evidence="1 2">DSM 46670</strain>
    </source>
</reference>
<name>A0ABS4TEL1_9PSEU</name>
<evidence type="ECO:0000313" key="1">
    <source>
        <dbReference type="EMBL" id="MBP2322852.1"/>
    </source>
</evidence>
<evidence type="ECO:0000313" key="2">
    <source>
        <dbReference type="Proteomes" id="UP001519332"/>
    </source>
</evidence>
<keyword evidence="2" id="KW-1185">Reference proteome</keyword>
<protein>
    <recommendedName>
        <fullName evidence="3">Excreted virulence factor EspC, type VII ESX diderm</fullName>
    </recommendedName>
</protein>
<comment type="caution">
    <text evidence="1">The sequence shown here is derived from an EMBL/GenBank/DDBJ whole genome shotgun (WGS) entry which is preliminary data.</text>
</comment>
<organism evidence="1 2">
    <name type="scientific">Kibdelosporangium banguiense</name>
    <dbReference type="NCBI Taxonomy" id="1365924"/>
    <lineage>
        <taxon>Bacteria</taxon>
        <taxon>Bacillati</taxon>
        <taxon>Actinomycetota</taxon>
        <taxon>Actinomycetes</taxon>
        <taxon>Pseudonocardiales</taxon>
        <taxon>Pseudonocardiaceae</taxon>
        <taxon>Kibdelosporangium</taxon>
    </lineage>
</organism>
<dbReference type="Proteomes" id="UP001519332">
    <property type="component" value="Unassembled WGS sequence"/>
</dbReference>
<proteinExistence type="predicted"/>
<gene>
    <name evidence="1" type="ORF">JOF56_003237</name>
</gene>
<evidence type="ECO:0008006" key="3">
    <source>
        <dbReference type="Google" id="ProtNLM"/>
    </source>
</evidence>
<dbReference type="EMBL" id="JAGINW010000001">
    <property type="protein sequence ID" value="MBP2322852.1"/>
    <property type="molecule type" value="Genomic_DNA"/>
</dbReference>
<accession>A0ABS4TEL1</accession>